<sequence length="302" mass="34615">MKGNIRKRGDNQGWQLTIYTGRKPDGTPKRHYETVRGSEAEAQRRLRELLTTMDKGTYAPPTKHTVEEILKQWLEGYCKTNCSMRTCDGYEGVAKLHLIPSLGHILLKDLQPRTIQSCYGNLCQSLSNRSVLHVHRVLSQALKWAVRQNYIGRNPCELVDVPRAEKTTMNTLSAFEVGILLESAQDSYYYPVIYTAVSTGLRRNELLALRWRDLDLDLLSISVSRTLYKGRGRVEFKEPKTKYSRRRVAMTPKLALFLKGYKTEREWMSMPVALDDLVFGDVDGEPLDPSIPKDFIIVFKSL</sequence>
<evidence type="ECO:0000259" key="8">
    <source>
        <dbReference type="PROSITE" id="PS51900"/>
    </source>
</evidence>
<dbReference type="GO" id="GO:0044826">
    <property type="term" value="P:viral genome integration into host DNA"/>
    <property type="evidence" value="ECO:0007669"/>
    <property type="project" value="UniProtKB-KW"/>
</dbReference>
<feature type="domain" description="Tyr recombinase" evidence="7">
    <location>
        <begin position="167"/>
        <end position="302"/>
    </location>
</feature>
<evidence type="ECO:0000259" key="7">
    <source>
        <dbReference type="PROSITE" id="PS51898"/>
    </source>
</evidence>
<protein>
    <recommendedName>
        <fullName evidence="10">Tyr recombinase domain-containing protein</fullName>
    </recommendedName>
</protein>
<dbReference type="GO" id="GO:0075713">
    <property type="term" value="P:establishment of integrated proviral latency"/>
    <property type="evidence" value="ECO:0007669"/>
    <property type="project" value="UniProtKB-KW"/>
</dbReference>
<dbReference type="PROSITE" id="PS51900">
    <property type="entry name" value="CB"/>
    <property type="match status" value="1"/>
</dbReference>
<evidence type="ECO:0000256" key="6">
    <source>
        <dbReference type="ARBA" id="ARBA00023296"/>
    </source>
</evidence>
<dbReference type="Pfam" id="PF14659">
    <property type="entry name" value="Phage_int_SAM_3"/>
    <property type="match status" value="1"/>
</dbReference>
<proteinExistence type="inferred from homology"/>
<keyword evidence="3" id="KW-0238">DNA-binding</keyword>
<dbReference type="SUPFAM" id="SSF56349">
    <property type="entry name" value="DNA breaking-rejoining enzymes"/>
    <property type="match status" value="1"/>
</dbReference>
<dbReference type="PANTHER" id="PTHR30629">
    <property type="entry name" value="PROPHAGE INTEGRASE"/>
    <property type="match status" value="1"/>
</dbReference>
<dbReference type="CDD" id="cd01189">
    <property type="entry name" value="INT_ICEBs1_C_like"/>
    <property type="match status" value="1"/>
</dbReference>
<evidence type="ECO:0008006" key="10">
    <source>
        <dbReference type="Google" id="ProtNLM"/>
    </source>
</evidence>
<dbReference type="GO" id="GO:0003677">
    <property type="term" value="F:DNA binding"/>
    <property type="evidence" value="ECO:0007669"/>
    <property type="project" value="UniProtKB-KW"/>
</dbReference>
<dbReference type="Gene3D" id="1.10.443.10">
    <property type="entry name" value="Intergrase catalytic core"/>
    <property type="match status" value="1"/>
</dbReference>
<dbReference type="InterPro" id="IPR002104">
    <property type="entry name" value="Integrase_catalytic"/>
</dbReference>
<dbReference type="InterPro" id="IPR050808">
    <property type="entry name" value="Phage_Integrase"/>
</dbReference>
<reference evidence="9" key="1">
    <citation type="journal article" date="2014" name="Front. Microbiol.">
        <title>High frequency of phylogenetically diverse reductive dehalogenase-homologous genes in deep subseafloor sedimentary metagenomes.</title>
        <authorList>
            <person name="Kawai M."/>
            <person name="Futagami T."/>
            <person name="Toyoda A."/>
            <person name="Takaki Y."/>
            <person name="Nishi S."/>
            <person name="Hori S."/>
            <person name="Arai W."/>
            <person name="Tsubouchi T."/>
            <person name="Morono Y."/>
            <person name="Uchiyama I."/>
            <person name="Ito T."/>
            <person name="Fujiyama A."/>
            <person name="Inagaki F."/>
            <person name="Takami H."/>
        </authorList>
    </citation>
    <scope>NUCLEOTIDE SEQUENCE</scope>
    <source>
        <strain evidence="9">Expedition CK06-06</strain>
    </source>
</reference>
<dbReference type="Gene3D" id="1.10.150.130">
    <property type="match status" value="1"/>
</dbReference>
<keyword evidence="4" id="KW-0233">DNA recombination</keyword>
<organism evidence="9">
    <name type="scientific">marine sediment metagenome</name>
    <dbReference type="NCBI Taxonomy" id="412755"/>
    <lineage>
        <taxon>unclassified sequences</taxon>
        <taxon>metagenomes</taxon>
        <taxon>ecological metagenomes</taxon>
    </lineage>
</organism>
<evidence type="ECO:0000256" key="3">
    <source>
        <dbReference type="ARBA" id="ARBA00023125"/>
    </source>
</evidence>
<dbReference type="GO" id="GO:0046718">
    <property type="term" value="P:symbiont entry into host cell"/>
    <property type="evidence" value="ECO:0007669"/>
    <property type="project" value="UniProtKB-KW"/>
</dbReference>
<evidence type="ECO:0000256" key="4">
    <source>
        <dbReference type="ARBA" id="ARBA00023172"/>
    </source>
</evidence>
<accession>X1T5Z7</accession>
<comment type="caution">
    <text evidence="9">The sequence shown here is derived from an EMBL/GenBank/DDBJ whole genome shotgun (WGS) entry which is preliminary data.</text>
</comment>
<keyword evidence="5" id="KW-1179">Viral genome integration</keyword>
<dbReference type="InterPro" id="IPR044068">
    <property type="entry name" value="CB"/>
</dbReference>
<dbReference type="GO" id="GO:0006310">
    <property type="term" value="P:DNA recombination"/>
    <property type="evidence" value="ECO:0007669"/>
    <property type="project" value="UniProtKB-KW"/>
</dbReference>
<dbReference type="InterPro" id="IPR010998">
    <property type="entry name" value="Integrase_recombinase_N"/>
</dbReference>
<dbReference type="InterPro" id="IPR004107">
    <property type="entry name" value="Integrase_SAM-like_N"/>
</dbReference>
<gene>
    <name evidence="9" type="ORF">S12H4_13462</name>
</gene>
<dbReference type="AlphaFoldDB" id="X1T5Z7"/>
<dbReference type="InterPro" id="IPR013762">
    <property type="entry name" value="Integrase-like_cat_sf"/>
</dbReference>
<feature type="domain" description="Core-binding (CB)" evidence="8">
    <location>
        <begin position="64"/>
        <end position="146"/>
    </location>
</feature>
<keyword evidence="2" id="KW-0229">DNA integration</keyword>
<evidence type="ECO:0000256" key="1">
    <source>
        <dbReference type="ARBA" id="ARBA00008857"/>
    </source>
</evidence>
<name>X1T5Z7_9ZZZZ</name>
<evidence type="ECO:0000256" key="2">
    <source>
        <dbReference type="ARBA" id="ARBA00022908"/>
    </source>
</evidence>
<evidence type="ECO:0000256" key="5">
    <source>
        <dbReference type="ARBA" id="ARBA00023195"/>
    </source>
</evidence>
<dbReference type="PROSITE" id="PS51898">
    <property type="entry name" value="TYR_RECOMBINASE"/>
    <property type="match status" value="1"/>
</dbReference>
<evidence type="ECO:0000313" key="9">
    <source>
        <dbReference type="EMBL" id="GAI75439.1"/>
    </source>
</evidence>
<dbReference type="InterPro" id="IPR011010">
    <property type="entry name" value="DNA_brk_join_enz"/>
</dbReference>
<keyword evidence="6" id="KW-1160">Virus entry into host cell</keyword>
<comment type="similarity">
    <text evidence="1">Belongs to the 'phage' integrase family.</text>
</comment>
<dbReference type="GO" id="GO:0015074">
    <property type="term" value="P:DNA integration"/>
    <property type="evidence" value="ECO:0007669"/>
    <property type="project" value="UniProtKB-KW"/>
</dbReference>
<dbReference type="PANTHER" id="PTHR30629:SF2">
    <property type="entry name" value="PROPHAGE INTEGRASE INTS-RELATED"/>
    <property type="match status" value="1"/>
</dbReference>
<dbReference type="EMBL" id="BARW01006410">
    <property type="protein sequence ID" value="GAI75439.1"/>
    <property type="molecule type" value="Genomic_DNA"/>
</dbReference>